<dbReference type="GO" id="GO:0061630">
    <property type="term" value="F:ubiquitin protein ligase activity"/>
    <property type="evidence" value="ECO:0007669"/>
    <property type="project" value="InterPro"/>
</dbReference>
<protein>
    <submittedName>
        <fullName evidence="4">Zinc finger protein</fullName>
    </submittedName>
</protein>
<keyword evidence="1" id="KW-0862">Zinc</keyword>
<dbReference type="KEGG" id="qsa:O6P43_010994"/>
<gene>
    <name evidence="4" type="ORF">O6P43_010994</name>
</gene>
<comment type="caution">
    <text evidence="4">The sequence shown here is derived from an EMBL/GenBank/DDBJ whole genome shotgun (WGS) entry which is preliminary data.</text>
</comment>
<feature type="domain" description="RING-type" evidence="3">
    <location>
        <begin position="5"/>
        <end position="46"/>
    </location>
</feature>
<keyword evidence="1" id="KW-0863">Zinc-finger</keyword>
<dbReference type="PROSITE" id="PS50089">
    <property type="entry name" value="ZF_RING_2"/>
    <property type="match status" value="1"/>
</dbReference>
<dbReference type="GO" id="GO:0043022">
    <property type="term" value="F:ribosome binding"/>
    <property type="evidence" value="ECO:0007669"/>
    <property type="project" value="TreeGrafter"/>
</dbReference>
<evidence type="ECO:0000313" key="4">
    <source>
        <dbReference type="EMBL" id="KAJ7973221.1"/>
    </source>
</evidence>
<evidence type="ECO:0000256" key="1">
    <source>
        <dbReference type="PROSITE-ProRule" id="PRU00175"/>
    </source>
</evidence>
<evidence type="ECO:0000256" key="2">
    <source>
        <dbReference type="SAM" id="MobiDB-lite"/>
    </source>
</evidence>
<dbReference type="Proteomes" id="UP001163823">
    <property type="component" value="Chromosome 4"/>
</dbReference>
<evidence type="ECO:0000259" key="3">
    <source>
        <dbReference type="PROSITE" id="PS50089"/>
    </source>
</evidence>
<dbReference type="GO" id="GO:0016567">
    <property type="term" value="P:protein ubiquitination"/>
    <property type="evidence" value="ECO:0007669"/>
    <property type="project" value="TreeGrafter"/>
</dbReference>
<accession>A0AAD7VEU0</accession>
<dbReference type="GO" id="GO:0008270">
    <property type="term" value="F:zinc ion binding"/>
    <property type="evidence" value="ECO:0007669"/>
    <property type="project" value="UniProtKB-KW"/>
</dbReference>
<dbReference type="Pfam" id="PF25447">
    <property type="entry name" value="RING_ZNF598"/>
    <property type="match status" value="1"/>
</dbReference>
<dbReference type="InterPro" id="IPR057634">
    <property type="entry name" value="PAH_ZNF598/HEL2"/>
</dbReference>
<dbReference type="PANTHER" id="PTHR22938:SF19">
    <property type="entry name" value="RING-TYPE E3 UBIQUITIN TRANSFERASE"/>
    <property type="match status" value="1"/>
</dbReference>
<keyword evidence="1" id="KW-0479">Metal-binding</keyword>
<dbReference type="EMBL" id="JARAOO010000004">
    <property type="protein sequence ID" value="KAJ7973221.1"/>
    <property type="molecule type" value="Genomic_DNA"/>
</dbReference>
<proteinExistence type="predicted"/>
<dbReference type="GO" id="GO:0072344">
    <property type="term" value="P:rescue of stalled ribosome"/>
    <property type="evidence" value="ECO:0007669"/>
    <property type="project" value="InterPro"/>
</dbReference>
<evidence type="ECO:0000313" key="5">
    <source>
        <dbReference type="Proteomes" id="UP001163823"/>
    </source>
</evidence>
<reference evidence="4" key="1">
    <citation type="journal article" date="2023" name="Science">
        <title>Elucidation of the pathway for biosynthesis of saponin adjuvants from the soapbark tree.</title>
        <authorList>
            <person name="Reed J."/>
            <person name="Orme A."/>
            <person name="El-Demerdash A."/>
            <person name="Owen C."/>
            <person name="Martin L.B.B."/>
            <person name="Misra R.C."/>
            <person name="Kikuchi S."/>
            <person name="Rejzek M."/>
            <person name="Martin A.C."/>
            <person name="Harkess A."/>
            <person name="Leebens-Mack J."/>
            <person name="Louveau T."/>
            <person name="Stephenson M.J."/>
            <person name="Osbourn A."/>
        </authorList>
    </citation>
    <scope>NUCLEOTIDE SEQUENCE</scope>
    <source>
        <strain evidence="4">S10</strain>
    </source>
</reference>
<feature type="region of interest" description="Disordered" evidence="2">
    <location>
        <begin position="500"/>
        <end position="548"/>
    </location>
</feature>
<dbReference type="PANTHER" id="PTHR22938">
    <property type="entry name" value="ZINC FINGER PROTEIN 598"/>
    <property type="match status" value="1"/>
</dbReference>
<feature type="region of interest" description="Disordered" evidence="2">
    <location>
        <begin position="459"/>
        <end position="485"/>
    </location>
</feature>
<feature type="compositionally biased region" description="Polar residues" evidence="2">
    <location>
        <begin position="524"/>
        <end position="541"/>
    </location>
</feature>
<keyword evidence="5" id="KW-1185">Reference proteome</keyword>
<organism evidence="4 5">
    <name type="scientific">Quillaja saponaria</name>
    <name type="common">Soap bark tree</name>
    <dbReference type="NCBI Taxonomy" id="32244"/>
    <lineage>
        <taxon>Eukaryota</taxon>
        <taxon>Viridiplantae</taxon>
        <taxon>Streptophyta</taxon>
        <taxon>Embryophyta</taxon>
        <taxon>Tracheophyta</taxon>
        <taxon>Spermatophyta</taxon>
        <taxon>Magnoliopsida</taxon>
        <taxon>eudicotyledons</taxon>
        <taxon>Gunneridae</taxon>
        <taxon>Pentapetalae</taxon>
        <taxon>rosids</taxon>
        <taxon>fabids</taxon>
        <taxon>Fabales</taxon>
        <taxon>Quillajaceae</taxon>
        <taxon>Quillaja</taxon>
    </lineage>
</organism>
<name>A0AAD7VEU0_QUISA</name>
<dbReference type="Pfam" id="PF23202">
    <property type="entry name" value="PAH_ZNF598"/>
    <property type="match status" value="1"/>
</dbReference>
<dbReference type="Pfam" id="PF23230">
    <property type="entry name" value="zf-C2H2_13"/>
    <property type="match status" value="1"/>
</dbReference>
<dbReference type="SMART" id="SM00355">
    <property type="entry name" value="ZnF_C2H2"/>
    <property type="match status" value="4"/>
</dbReference>
<dbReference type="PROSITE" id="PS00028">
    <property type="entry name" value="ZINC_FINGER_C2H2_1"/>
    <property type="match status" value="1"/>
</dbReference>
<dbReference type="AlphaFoldDB" id="A0AAD7VEU0"/>
<dbReference type="InterPro" id="IPR044288">
    <property type="entry name" value="ZNF598/HEL2"/>
</dbReference>
<sequence>MDDSCAVCAETLQWVAYGPCIHREVCSTCVVRLRFICNDNFCCLCKSISNVIFVTKALGDYTRMMHDFSVFPANPTEGQVGPYWYHEGTQAYFDDLDHYKMIKALCRLSCGVCEKLNGQKMKGTVRRAEFKNVEQLKSHMFHRHRLFMCSLCLEGRKIFVCEQKVYNNTQLNQHIKTGDSVIDGNECERGGFMGHPKCEFCQNPFYGDNELYLHMSTEHYTCHICQRKHPGQHEYYKDYDDLEIHFCQEHFLCEDETCLAKKFVVFATEYEMKRHNTLEHKGHMSRSQRNTVLQIPTSFRYQQSIEEAHRGRGYRPASLENQHSLAIQARAENICNTSSSQGVSHQVKASDIDSILNPFETLATLESEPSFRYSRPSGQCLRNESLGESSFPPLPVALRRIEKSRNGSEEIGGNTLAAHLHRRKTRTVTVLNSCQARPMTSHLPISSVSNSYQPRPSVDYGALPLSNSPYSSKRKPATVNGYLPSGPSNSAHVTVNAAHGFGSSDSASLSRRKHSGSTIKDRLSSSAPNLINRGSSENSNFPPMPVAQKNKLQSSSQPVLELEDVQTTNRSLVQKVRAALDFDESKFAGFKAICTEYRRCLVNTEEYLAHVHQFGLSHLILELARLCPDAQKQNELVETYKFNMSSDNFQSKTRNCSRKGKEKCEENGISSKNNLADDAICCMSNLQAKCKSSDKEMEFLPKDGQVSAKGKAKISVDVESNQFTFC</sequence>
<dbReference type="InterPro" id="IPR013087">
    <property type="entry name" value="Znf_C2H2_type"/>
</dbReference>
<dbReference type="InterPro" id="IPR001841">
    <property type="entry name" value="Znf_RING"/>
</dbReference>
<dbReference type="InterPro" id="IPR056437">
    <property type="entry name" value="Znf-C2H2_ZNF598/HEL2"/>
</dbReference>